<feature type="compositionally biased region" description="Basic and acidic residues" evidence="1">
    <location>
        <begin position="256"/>
        <end position="271"/>
    </location>
</feature>
<feature type="compositionally biased region" description="Gly residues" evidence="1">
    <location>
        <begin position="192"/>
        <end position="211"/>
    </location>
</feature>
<comment type="caution">
    <text evidence="2">The sequence shown here is derived from an EMBL/GenBank/DDBJ whole genome shotgun (WGS) entry which is preliminary data.</text>
</comment>
<feature type="compositionally biased region" description="Gly residues" evidence="1">
    <location>
        <begin position="163"/>
        <end position="175"/>
    </location>
</feature>
<organism evidence="2 3">
    <name type="scientific">Endobacter medicaginis</name>
    <dbReference type="NCBI Taxonomy" id="1181271"/>
    <lineage>
        <taxon>Bacteria</taxon>
        <taxon>Pseudomonadati</taxon>
        <taxon>Pseudomonadota</taxon>
        <taxon>Alphaproteobacteria</taxon>
        <taxon>Acetobacterales</taxon>
        <taxon>Acetobacteraceae</taxon>
        <taxon>Endobacter</taxon>
    </lineage>
</organism>
<protein>
    <submittedName>
        <fullName evidence="2">Uncharacterized protein</fullName>
    </submittedName>
</protein>
<dbReference type="RefSeq" id="WP_183274601.1">
    <property type="nucleotide sequence ID" value="NZ_JACHXV010000001.1"/>
</dbReference>
<name>A0A839UWF9_9PROT</name>
<gene>
    <name evidence="2" type="ORF">FHR90_000196</name>
</gene>
<keyword evidence="3" id="KW-1185">Reference proteome</keyword>
<reference evidence="2 3" key="1">
    <citation type="submission" date="2020-08" db="EMBL/GenBank/DDBJ databases">
        <title>Genomic Encyclopedia of Type Strains, Phase III (KMG-III): the genomes of soil and plant-associated and newly described type strains.</title>
        <authorList>
            <person name="Whitman W."/>
        </authorList>
    </citation>
    <scope>NUCLEOTIDE SEQUENCE [LARGE SCALE GENOMIC DNA]</scope>
    <source>
        <strain evidence="2 3">CECT 8088</strain>
    </source>
</reference>
<sequence>MSTQAAFETRSQARRVPGRNWPRLAAVPLAALLLAGCVAEPYPAQPVAYAPAYGQAQPVYGQPQFAPQYAQPVYAQEADPSYDGYYAYPPQTPTVVTDGVTYVDDTPVILAGGALVALAFSSAYGGWGYWGPSHHWYPAPGYIGDRLGHRFPGGRGLPPPHRGGWGGGWGGGRPYGGPPPSGWNAGHPGGPPQGGWNGGRPGGAPQGGGFAGRPPGPPQGGWNGGRPGGGPPQGGGFAGRPGPAPQMQFRGPPGGGEHRGPPPRDDHRPPH</sequence>
<dbReference type="EMBL" id="JACHXV010000001">
    <property type="protein sequence ID" value="MBB3172390.1"/>
    <property type="molecule type" value="Genomic_DNA"/>
</dbReference>
<proteinExistence type="predicted"/>
<evidence type="ECO:0000256" key="1">
    <source>
        <dbReference type="SAM" id="MobiDB-lite"/>
    </source>
</evidence>
<dbReference type="Proteomes" id="UP000557688">
    <property type="component" value="Unassembled WGS sequence"/>
</dbReference>
<evidence type="ECO:0000313" key="2">
    <source>
        <dbReference type="EMBL" id="MBB3172390.1"/>
    </source>
</evidence>
<dbReference type="AlphaFoldDB" id="A0A839UWF9"/>
<evidence type="ECO:0000313" key="3">
    <source>
        <dbReference type="Proteomes" id="UP000557688"/>
    </source>
</evidence>
<feature type="compositionally biased region" description="Gly residues" evidence="1">
    <location>
        <begin position="219"/>
        <end position="239"/>
    </location>
</feature>
<feature type="region of interest" description="Disordered" evidence="1">
    <location>
        <begin position="153"/>
        <end position="271"/>
    </location>
</feature>
<accession>A0A839UWF9</accession>